<dbReference type="Proteomes" id="UP000886047">
    <property type="component" value="Unassembled WGS sequence"/>
</dbReference>
<dbReference type="AlphaFoldDB" id="A0A831L9A4"/>
<keyword evidence="1" id="KW-0732">Signal</keyword>
<comment type="caution">
    <text evidence="2">The sequence shown here is derived from an EMBL/GenBank/DDBJ whole genome shotgun (WGS) entry which is preliminary data.</text>
</comment>
<proteinExistence type="predicted"/>
<evidence type="ECO:0000256" key="1">
    <source>
        <dbReference type="SAM" id="SignalP"/>
    </source>
</evidence>
<name>A0A831L9A4_9BACT</name>
<accession>A0A831L9A4</accession>
<gene>
    <name evidence="2" type="ORF">ENN90_02145</name>
</gene>
<evidence type="ECO:0008006" key="3">
    <source>
        <dbReference type="Google" id="ProtNLM"/>
    </source>
</evidence>
<evidence type="ECO:0000313" key="2">
    <source>
        <dbReference type="EMBL" id="HDR50409.1"/>
    </source>
</evidence>
<feature type="chain" id="PRO_5033032462" description="Por secretion system C-terminal sorting domain-containing protein" evidence="1">
    <location>
        <begin position="23"/>
        <end position="197"/>
    </location>
</feature>
<sequence>MKTMKTTMIAAAMLFMANFAYASGNVRTNMAPTTDESAYVEITNATYTQFEIDVKDQYGDVIFSKKTTEPVTNYKRKYDFSGLDDGTYTLMVKSETEKNETQFKIERGGITVISERKTLEPLFKFDNNIWKMSYLNFPMEKMGLYIYDRSNNLIYEKSLNTEFAVHEGLDLSKLRPGEYEIVFATGFDIFEQTVRIK</sequence>
<dbReference type="EMBL" id="DSDK01000122">
    <property type="protein sequence ID" value="HDR50409.1"/>
    <property type="molecule type" value="Genomic_DNA"/>
</dbReference>
<organism evidence="2">
    <name type="scientific">Mariniphaga anaerophila</name>
    <dbReference type="NCBI Taxonomy" id="1484053"/>
    <lineage>
        <taxon>Bacteria</taxon>
        <taxon>Pseudomonadati</taxon>
        <taxon>Bacteroidota</taxon>
        <taxon>Bacteroidia</taxon>
        <taxon>Marinilabiliales</taxon>
        <taxon>Prolixibacteraceae</taxon>
        <taxon>Mariniphaga</taxon>
    </lineage>
</organism>
<reference evidence="2" key="1">
    <citation type="journal article" date="2020" name="mSystems">
        <title>Genome- and Community-Level Interaction Insights into Carbon Utilization and Element Cycling Functions of Hydrothermarchaeota in Hydrothermal Sediment.</title>
        <authorList>
            <person name="Zhou Z."/>
            <person name="Liu Y."/>
            <person name="Xu W."/>
            <person name="Pan J."/>
            <person name="Luo Z.H."/>
            <person name="Li M."/>
        </authorList>
    </citation>
    <scope>NUCLEOTIDE SEQUENCE [LARGE SCALE GENOMIC DNA]</scope>
    <source>
        <strain evidence="2">SpSt-1217</strain>
    </source>
</reference>
<feature type="signal peptide" evidence="1">
    <location>
        <begin position="1"/>
        <end position="22"/>
    </location>
</feature>
<protein>
    <recommendedName>
        <fullName evidence="3">Por secretion system C-terminal sorting domain-containing protein</fullName>
    </recommendedName>
</protein>